<dbReference type="Proteomes" id="UP001304071">
    <property type="component" value="Chromosome 1"/>
</dbReference>
<comment type="cofactor">
    <cofactor evidence="1">
        <name>Mg(2+)</name>
        <dbReference type="ChEBI" id="CHEBI:18420"/>
    </cofactor>
</comment>
<dbReference type="InterPro" id="IPR015797">
    <property type="entry name" value="NUDIX_hydrolase-like_dom_sf"/>
</dbReference>
<keyword evidence="6" id="KW-1185">Reference proteome</keyword>
<evidence type="ECO:0000256" key="1">
    <source>
        <dbReference type="ARBA" id="ARBA00001946"/>
    </source>
</evidence>
<dbReference type="PRINTS" id="PR00502">
    <property type="entry name" value="NUDIXFAMILY"/>
</dbReference>
<dbReference type="Pfam" id="PF00293">
    <property type="entry name" value="NUDIX"/>
    <property type="match status" value="1"/>
</dbReference>
<keyword evidence="2 3" id="KW-0378">Hydrolase</keyword>
<organism evidence="5 6">
    <name type="scientific">Vibrio porteresiae DSM 19223</name>
    <dbReference type="NCBI Taxonomy" id="1123496"/>
    <lineage>
        <taxon>Bacteria</taxon>
        <taxon>Pseudomonadati</taxon>
        <taxon>Pseudomonadota</taxon>
        <taxon>Gammaproteobacteria</taxon>
        <taxon>Vibrionales</taxon>
        <taxon>Vibrionaceae</taxon>
        <taxon>Vibrio</taxon>
    </lineage>
</organism>
<dbReference type="Gene3D" id="3.90.79.10">
    <property type="entry name" value="Nucleoside Triphosphate Pyrophosphohydrolase"/>
    <property type="match status" value="1"/>
</dbReference>
<reference evidence="5 6" key="1">
    <citation type="submission" date="2023-11" db="EMBL/GenBank/DDBJ databases">
        <title>Plant-associative lifestyle of Vibrio porteresiae and its evolutionary dynamics.</title>
        <authorList>
            <person name="Rameshkumar N."/>
            <person name="Kirti K."/>
        </authorList>
    </citation>
    <scope>NUCLEOTIDE SEQUENCE [LARGE SCALE GENOMIC DNA]</scope>
    <source>
        <strain evidence="5 6">MSSRF30</strain>
    </source>
</reference>
<dbReference type="EMBL" id="CP138203">
    <property type="protein sequence ID" value="WPC72745.1"/>
    <property type="molecule type" value="Genomic_DNA"/>
</dbReference>
<sequence length="132" mass="15103">MVDVVHMIFAQDNQVLLGYRENTRRLSNLWGLPSGRVEADESPTQAAIREAQEEVGVKVTSLSLICDIFDENEGICHYVFYCHEWQGQLRNAEPHLCREIRWYPAKALPSNCTSVTYPAINHFVELLSTLTH</sequence>
<dbReference type="PROSITE" id="PS00893">
    <property type="entry name" value="NUDIX_BOX"/>
    <property type="match status" value="1"/>
</dbReference>
<protein>
    <submittedName>
        <fullName evidence="5">NUDIX domain-containing protein</fullName>
    </submittedName>
</protein>
<proteinExistence type="inferred from homology"/>
<gene>
    <name evidence="5" type="ORF">R8Z52_11460</name>
</gene>
<feature type="domain" description="Nudix hydrolase" evidence="4">
    <location>
        <begin position="1"/>
        <end position="128"/>
    </location>
</feature>
<dbReference type="InterPro" id="IPR020476">
    <property type="entry name" value="Nudix_hydrolase"/>
</dbReference>
<dbReference type="InterPro" id="IPR000086">
    <property type="entry name" value="NUDIX_hydrolase_dom"/>
</dbReference>
<evidence type="ECO:0000313" key="6">
    <source>
        <dbReference type="Proteomes" id="UP001304071"/>
    </source>
</evidence>
<dbReference type="SUPFAM" id="SSF55811">
    <property type="entry name" value="Nudix"/>
    <property type="match status" value="1"/>
</dbReference>
<accession>A0ABZ0Q8M6</accession>
<evidence type="ECO:0000313" key="5">
    <source>
        <dbReference type="EMBL" id="WPC72745.1"/>
    </source>
</evidence>
<dbReference type="PANTHER" id="PTHR43046:SF16">
    <property type="entry name" value="ADP-RIBOSE PYROPHOSPHATASE YJHB-RELATED"/>
    <property type="match status" value="1"/>
</dbReference>
<comment type="similarity">
    <text evidence="3">Belongs to the Nudix hydrolase family.</text>
</comment>
<evidence type="ECO:0000256" key="2">
    <source>
        <dbReference type="ARBA" id="ARBA00022801"/>
    </source>
</evidence>
<evidence type="ECO:0000256" key="3">
    <source>
        <dbReference type="RuleBase" id="RU003476"/>
    </source>
</evidence>
<evidence type="ECO:0000259" key="4">
    <source>
        <dbReference type="PROSITE" id="PS51462"/>
    </source>
</evidence>
<dbReference type="RefSeq" id="WP_261892436.1">
    <property type="nucleotide sequence ID" value="NZ_AP024895.1"/>
</dbReference>
<dbReference type="PANTHER" id="PTHR43046">
    <property type="entry name" value="GDP-MANNOSE MANNOSYL HYDROLASE"/>
    <property type="match status" value="1"/>
</dbReference>
<dbReference type="PROSITE" id="PS51462">
    <property type="entry name" value="NUDIX"/>
    <property type="match status" value="1"/>
</dbReference>
<dbReference type="InterPro" id="IPR020084">
    <property type="entry name" value="NUDIX_hydrolase_CS"/>
</dbReference>
<name>A0ABZ0Q8M6_9VIBR</name>